<name>A0ACC2M899_PERAE</name>
<gene>
    <name evidence="1" type="ORF">MRB53_018322</name>
</gene>
<dbReference type="EMBL" id="CM056813">
    <property type="protein sequence ID" value="KAJ8641628.1"/>
    <property type="molecule type" value="Genomic_DNA"/>
</dbReference>
<protein>
    <submittedName>
        <fullName evidence="1">Uncharacterized protein</fullName>
    </submittedName>
</protein>
<keyword evidence="2" id="KW-1185">Reference proteome</keyword>
<accession>A0ACC2M899</accession>
<proteinExistence type="predicted"/>
<evidence type="ECO:0000313" key="2">
    <source>
        <dbReference type="Proteomes" id="UP001234297"/>
    </source>
</evidence>
<evidence type="ECO:0000313" key="1">
    <source>
        <dbReference type="EMBL" id="KAJ8641628.1"/>
    </source>
</evidence>
<reference evidence="1 2" key="1">
    <citation type="journal article" date="2022" name="Hortic Res">
        <title>A haplotype resolved chromosomal level avocado genome allows analysis of novel avocado genes.</title>
        <authorList>
            <person name="Nath O."/>
            <person name="Fletcher S.J."/>
            <person name="Hayward A."/>
            <person name="Shaw L.M."/>
            <person name="Masouleh A.K."/>
            <person name="Furtado A."/>
            <person name="Henry R.J."/>
            <person name="Mitter N."/>
        </authorList>
    </citation>
    <scope>NUCLEOTIDE SEQUENCE [LARGE SCALE GENOMIC DNA]</scope>
    <source>
        <strain evidence="2">cv. Hass</strain>
    </source>
</reference>
<organism evidence="1 2">
    <name type="scientific">Persea americana</name>
    <name type="common">Avocado</name>
    <dbReference type="NCBI Taxonomy" id="3435"/>
    <lineage>
        <taxon>Eukaryota</taxon>
        <taxon>Viridiplantae</taxon>
        <taxon>Streptophyta</taxon>
        <taxon>Embryophyta</taxon>
        <taxon>Tracheophyta</taxon>
        <taxon>Spermatophyta</taxon>
        <taxon>Magnoliopsida</taxon>
        <taxon>Magnoliidae</taxon>
        <taxon>Laurales</taxon>
        <taxon>Lauraceae</taxon>
        <taxon>Persea</taxon>
    </lineage>
</organism>
<sequence>MENGWWRGGGRKRKLILLALFSPLLLPLICVSCPLICIAIFCLRFQPTPTPTRHQPPRCCEESAVAGPFETGGLLQRYLQDQLDLVRSIYNCEDSSENDGGGARLNLFP</sequence>
<comment type="caution">
    <text evidence="1">The sequence shown here is derived from an EMBL/GenBank/DDBJ whole genome shotgun (WGS) entry which is preliminary data.</text>
</comment>
<dbReference type="Proteomes" id="UP001234297">
    <property type="component" value="Chromosome 5"/>
</dbReference>